<comment type="subcellular location">
    <subcellularLocation>
        <location evidence="1 4">Nucleus</location>
    </subcellularLocation>
</comment>
<comment type="similarity">
    <text evidence="2 4">Belongs to the Ninja family.</text>
</comment>
<feature type="compositionally biased region" description="Low complexity" evidence="5">
    <location>
        <begin position="24"/>
        <end position="60"/>
    </location>
</feature>
<evidence type="ECO:0000256" key="3">
    <source>
        <dbReference type="ARBA" id="ARBA00023242"/>
    </source>
</evidence>
<comment type="function">
    <text evidence="4">Acts as a negative regulator of abscisic acid (ABA) response.</text>
</comment>
<feature type="compositionally biased region" description="Polar residues" evidence="5">
    <location>
        <begin position="123"/>
        <end position="134"/>
    </location>
</feature>
<reference evidence="7" key="1">
    <citation type="submission" date="2017-07" db="EMBL/GenBank/DDBJ databases">
        <title>Taro Niue Genome Assembly and Annotation.</title>
        <authorList>
            <person name="Atibalentja N."/>
            <person name="Keating K."/>
            <person name="Fields C.J."/>
        </authorList>
    </citation>
    <scope>NUCLEOTIDE SEQUENCE</scope>
    <source>
        <strain evidence="7">Niue_2</strain>
        <tissue evidence="7">Leaf</tissue>
    </source>
</reference>
<sequence length="248" mass="24952">MEVGEGSAAPTTAFATDASGGDPATSACSATCADTSDGPAAGSGTAGSTATNATAAGSADASDEKKARFRGFPCVGYPLHHLSKPTVVLQPSGTTIVVHSLVSPLSSSSTGKHRLHPQPPLPQVTSLPRGQSRPTEPDPPPEVRSQTPCPNGGPSSAKPVAPPGGDSGPAPRQAVDPSPQLPRMPCVSATGNGPNGRTIMGVLYRYTTSEVSIVCACHGSSFWPAEFGQHAGGTDVTHPLRQITVISS</sequence>
<evidence type="ECO:0000256" key="5">
    <source>
        <dbReference type="SAM" id="MobiDB-lite"/>
    </source>
</evidence>
<dbReference type="Proteomes" id="UP000652761">
    <property type="component" value="Unassembled WGS sequence"/>
</dbReference>
<name>A0A843WNL1_COLES</name>
<dbReference type="PANTHER" id="PTHR31413">
    <property type="entry name" value="AFP HOMOLOG 2"/>
    <property type="match status" value="1"/>
</dbReference>
<dbReference type="GO" id="GO:0045892">
    <property type="term" value="P:negative regulation of DNA-templated transcription"/>
    <property type="evidence" value="ECO:0007669"/>
    <property type="project" value="TreeGrafter"/>
</dbReference>
<dbReference type="GO" id="GO:0005634">
    <property type="term" value="C:nucleus"/>
    <property type="evidence" value="ECO:0007669"/>
    <property type="project" value="UniProtKB-SubCell"/>
</dbReference>
<feature type="region of interest" description="Disordered" evidence="5">
    <location>
        <begin position="1"/>
        <end position="64"/>
    </location>
</feature>
<dbReference type="GO" id="GO:0007165">
    <property type="term" value="P:signal transduction"/>
    <property type="evidence" value="ECO:0007669"/>
    <property type="project" value="InterPro"/>
</dbReference>
<gene>
    <name evidence="7" type="ORF">Taro_038400</name>
</gene>
<proteinExistence type="inferred from homology"/>
<feature type="domain" description="Tify" evidence="6">
    <location>
        <begin position="209"/>
        <end position="244"/>
    </location>
</feature>
<evidence type="ECO:0000256" key="4">
    <source>
        <dbReference type="RuleBase" id="RU369029"/>
    </source>
</evidence>
<organism evidence="7 8">
    <name type="scientific">Colocasia esculenta</name>
    <name type="common">Wild taro</name>
    <name type="synonym">Arum esculentum</name>
    <dbReference type="NCBI Taxonomy" id="4460"/>
    <lineage>
        <taxon>Eukaryota</taxon>
        <taxon>Viridiplantae</taxon>
        <taxon>Streptophyta</taxon>
        <taxon>Embryophyta</taxon>
        <taxon>Tracheophyta</taxon>
        <taxon>Spermatophyta</taxon>
        <taxon>Magnoliopsida</taxon>
        <taxon>Liliopsida</taxon>
        <taxon>Araceae</taxon>
        <taxon>Aroideae</taxon>
        <taxon>Colocasieae</taxon>
        <taxon>Colocasia</taxon>
    </lineage>
</organism>
<dbReference type="OrthoDB" id="667358at2759"/>
<evidence type="ECO:0000256" key="1">
    <source>
        <dbReference type="ARBA" id="ARBA00004123"/>
    </source>
</evidence>
<feature type="region of interest" description="Disordered" evidence="5">
    <location>
        <begin position="105"/>
        <end position="194"/>
    </location>
</feature>
<dbReference type="PANTHER" id="PTHR31413:SF15">
    <property type="entry name" value="NINJA-FAMILY PROTEIN"/>
    <property type="match status" value="1"/>
</dbReference>
<dbReference type="InterPro" id="IPR031307">
    <property type="entry name" value="Ninja_fam"/>
</dbReference>
<evidence type="ECO:0000313" key="7">
    <source>
        <dbReference type="EMBL" id="MQM05584.1"/>
    </source>
</evidence>
<dbReference type="Pfam" id="PF16135">
    <property type="entry name" value="TDBD"/>
    <property type="match status" value="1"/>
</dbReference>
<dbReference type="InterPro" id="IPR032308">
    <property type="entry name" value="TDBD"/>
</dbReference>
<evidence type="ECO:0000259" key="6">
    <source>
        <dbReference type="Pfam" id="PF16135"/>
    </source>
</evidence>
<protein>
    <recommendedName>
        <fullName evidence="4">Ninja-family protein</fullName>
    </recommendedName>
    <alternativeName>
        <fullName evidence="4">ABI-binding protein</fullName>
    </alternativeName>
</protein>
<accession>A0A843WNL1</accession>
<evidence type="ECO:0000256" key="2">
    <source>
        <dbReference type="ARBA" id="ARBA00006081"/>
    </source>
</evidence>
<keyword evidence="3 4" id="KW-0539">Nucleus</keyword>
<comment type="caution">
    <text evidence="7">The sequence shown here is derived from an EMBL/GenBank/DDBJ whole genome shotgun (WGS) entry which is preliminary data.</text>
</comment>
<dbReference type="EMBL" id="NMUH01003439">
    <property type="protein sequence ID" value="MQM05584.1"/>
    <property type="molecule type" value="Genomic_DNA"/>
</dbReference>
<keyword evidence="8" id="KW-1185">Reference proteome</keyword>
<evidence type="ECO:0000313" key="8">
    <source>
        <dbReference type="Proteomes" id="UP000652761"/>
    </source>
</evidence>
<dbReference type="AlphaFoldDB" id="A0A843WNL1"/>